<feature type="region of interest" description="Disordered" evidence="1">
    <location>
        <begin position="99"/>
        <end position="144"/>
    </location>
</feature>
<evidence type="ECO:0000256" key="1">
    <source>
        <dbReference type="SAM" id="MobiDB-lite"/>
    </source>
</evidence>
<keyword evidence="3" id="KW-1185">Reference proteome</keyword>
<reference evidence="2" key="1">
    <citation type="submission" date="2023-06" db="EMBL/GenBank/DDBJ databases">
        <authorList>
            <consortium name="Lawrence Berkeley National Laboratory"/>
            <person name="Ahrendt S."/>
            <person name="Sahu N."/>
            <person name="Indic B."/>
            <person name="Wong-Bajracharya J."/>
            <person name="Merenyi Z."/>
            <person name="Ke H.-M."/>
            <person name="Monk M."/>
            <person name="Kocsube S."/>
            <person name="Drula E."/>
            <person name="Lipzen A."/>
            <person name="Balint B."/>
            <person name="Henrissat B."/>
            <person name="Andreopoulos B."/>
            <person name="Martin F.M."/>
            <person name="Harder C.B."/>
            <person name="Rigling D."/>
            <person name="Ford K.L."/>
            <person name="Foster G.D."/>
            <person name="Pangilinan J."/>
            <person name="Papanicolaou A."/>
            <person name="Barry K."/>
            <person name="LaButti K."/>
            <person name="Viragh M."/>
            <person name="Koriabine M."/>
            <person name="Yan M."/>
            <person name="Riley R."/>
            <person name="Champramary S."/>
            <person name="Plett K.L."/>
            <person name="Tsai I.J."/>
            <person name="Slot J."/>
            <person name="Sipos G."/>
            <person name="Plett J."/>
            <person name="Nagy L.G."/>
            <person name="Grigoriev I.V."/>
        </authorList>
    </citation>
    <scope>NUCLEOTIDE SEQUENCE</scope>
    <source>
        <strain evidence="2">CCBAS 213</strain>
    </source>
</reference>
<evidence type="ECO:0008006" key="4">
    <source>
        <dbReference type="Google" id="ProtNLM"/>
    </source>
</evidence>
<accession>A0AA39NFC1</accession>
<gene>
    <name evidence="2" type="ORF">EV420DRAFT_1618392</name>
</gene>
<dbReference type="GeneID" id="85358882"/>
<dbReference type="RefSeq" id="XP_060335706.1">
    <property type="nucleotide sequence ID" value="XM_060475334.1"/>
</dbReference>
<sequence length="536" mass="61010">MGPINPHQKQFEQDLGAGIAKYMRENPGMTPKDAMERVTSSMLANNPFVPPQGCPINDLPNELLARIFYLGMKMQEESEQEGDLDEDDEFQDEIDLMEGWDSESEDGDVKMGSPQKGKGKHKQSEEPTETDEEDEEDEDTPELPFQVLVSHVCRRWREAAVEEPSLWTTLGFSYNTPIDKSKAWIERSKGLPLDIVIDCTTPDGWEVSEGDGDDDDDDAMYDVQDKHEYESIYTVMKRLSVCPGAPILEALQLYHYEDCEEYDVFRPTEFREPLLLFQGNIPKLKDLALWGVHIDWDAIYVTVELAYHANDVRPSFETFSSFVHACPELHTLSLCLSGPAGPPDQWGTKLISIPLEYIRSLLPILSVPNVQHLALDFDSADYTEFVKILLLPQVGQKKSLLEGLEHLKIGGLPCDSQRQAELLSQLGNLRSINLNAFGEEEEQLFDALHRDRKSCAQIFTLSRPRGSVGRRCGHLLKRGNVLMHRISKVLMSERDDVEEKDEKWLSGHLEEFEFFEPSDSEEELIEIDDDDIDIDD</sequence>
<dbReference type="EMBL" id="JAUEPS010000006">
    <property type="protein sequence ID" value="KAK0464585.1"/>
    <property type="molecule type" value="Genomic_DNA"/>
</dbReference>
<dbReference type="Proteomes" id="UP001175211">
    <property type="component" value="Unassembled WGS sequence"/>
</dbReference>
<name>A0AA39NFC1_ARMTA</name>
<evidence type="ECO:0000313" key="2">
    <source>
        <dbReference type="EMBL" id="KAK0464585.1"/>
    </source>
</evidence>
<organism evidence="2 3">
    <name type="scientific">Armillaria tabescens</name>
    <name type="common">Ringless honey mushroom</name>
    <name type="synonym">Agaricus tabescens</name>
    <dbReference type="NCBI Taxonomy" id="1929756"/>
    <lineage>
        <taxon>Eukaryota</taxon>
        <taxon>Fungi</taxon>
        <taxon>Dikarya</taxon>
        <taxon>Basidiomycota</taxon>
        <taxon>Agaricomycotina</taxon>
        <taxon>Agaricomycetes</taxon>
        <taxon>Agaricomycetidae</taxon>
        <taxon>Agaricales</taxon>
        <taxon>Marasmiineae</taxon>
        <taxon>Physalacriaceae</taxon>
        <taxon>Desarmillaria</taxon>
    </lineage>
</organism>
<proteinExistence type="predicted"/>
<dbReference type="Gene3D" id="1.20.1280.50">
    <property type="match status" value="1"/>
</dbReference>
<dbReference type="AlphaFoldDB" id="A0AA39NFC1"/>
<evidence type="ECO:0000313" key="3">
    <source>
        <dbReference type="Proteomes" id="UP001175211"/>
    </source>
</evidence>
<comment type="caution">
    <text evidence="2">The sequence shown here is derived from an EMBL/GenBank/DDBJ whole genome shotgun (WGS) entry which is preliminary data.</text>
</comment>
<feature type="compositionally biased region" description="Acidic residues" evidence="1">
    <location>
        <begin position="126"/>
        <end position="141"/>
    </location>
</feature>
<protein>
    <recommendedName>
        <fullName evidence="4">F-box domain-containing protein</fullName>
    </recommendedName>
</protein>